<dbReference type="EMBL" id="MU393454">
    <property type="protein sequence ID" value="KAI4866836.1"/>
    <property type="molecule type" value="Genomic_DNA"/>
</dbReference>
<comment type="caution">
    <text evidence="1">The sequence shown here is derived from an EMBL/GenBank/DDBJ whole genome shotgun (WGS) entry which is preliminary data.</text>
</comment>
<keyword evidence="2" id="KW-1185">Reference proteome</keyword>
<dbReference type="Proteomes" id="UP001497700">
    <property type="component" value="Unassembled WGS sequence"/>
</dbReference>
<protein>
    <submittedName>
        <fullName evidence="1">Uncharacterized protein</fullName>
    </submittedName>
</protein>
<organism evidence="1 2">
    <name type="scientific">Hypoxylon rubiginosum</name>
    <dbReference type="NCBI Taxonomy" id="110542"/>
    <lineage>
        <taxon>Eukaryota</taxon>
        <taxon>Fungi</taxon>
        <taxon>Dikarya</taxon>
        <taxon>Ascomycota</taxon>
        <taxon>Pezizomycotina</taxon>
        <taxon>Sordariomycetes</taxon>
        <taxon>Xylariomycetidae</taxon>
        <taxon>Xylariales</taxon>
        <taxon>Hypoxylaceae</taxon>
        <taxon>Hypoxylon</taxon>
    </lineage>
</organism>
<name>A0ACB9Z5N1_9PEZI</name>
<accession>A0ACB9Z5N1</accession>
<gene>
    <name evidence="1" type="ORF">F4820DRAFT_415741</name>
</gene>
<proteinExistence type="predicted"/>
<reference evidence="1 2" key="1">
    <citation type="journal article" date="2022" name="New Phytol.">
        <title>Ecological generalism drives hyperdiversity of secondary metabolite gene clusters in xylarialean endophytes.</title>
        <authorList>
            <person name="Franco M.E.E."/>
            <person name="Wisecaver J.H."/>
            <person name="Arnold A.E."/>
            <person name="Ju Y.M."/>
            <person name="Slot J.C."/>
            <person name="Ahrendt S."/>
            <person name="Moore L.P."/>
            <person name="Eastman K.E."/>
            <person name="Scott K."/>
            <person name="Konkel Z."/>
            <person name="Mondo S.J."/>
            <person name="Kuo A."/>
            <person name="Hayes R.D."/>
            <person name="Haridas S."/>
            <person name="Andreopoulos B."/>
            <person name="Riley R."/>
            <person name="LaButti K."/>
            <person name="Pangilinan J."/>
            <person name="Lipzen A."/>
            <person name="Amirebrahimi M."/>
            <person name="Yan J."/>
            <person name="Adam C."/>
            <person name="Keymanesh K."/>
            <person name="Ng V."/>
            <person name="Louie K."/>
            <person name="Northen T."/>
            <person name="Drula E."/>
            <person name="Henrissat B."/>
            <person name="Hsieh H.M."/>
            <person name="Youens-Clark K."/>
            <person name="Lutzoni F."/>
            <person name="Miadlikowska J."/>
            <person name="Eastwood D.C."/>
            <person name="Hamelin R.C."/>
            <person name="Grigoriev I.V."/>
            <person name="U'Ren J.M."/>
        </authorList>
    </citation>
    <scope>NUCLEOTIDE SEQUENCE [LARGE SCALE GENOMIC DNA]</scope>
    <source>
        <strain evidence="1 2">CBS 119005</strain>
    </source>
</reference>
<sequence length="375" mass="42036">MDQGTNPMENVYHKLAAIDGNRACPPELIHTLAKAAMRDPDISNDINQIYQRHQQMHAPAQTDFRQPAVLMQLPIPQPSAGNATGYNSTSAYAQPNAAHAQPVETARGRSLMAPIRPSADIQSADIQRGSKRQRRSETPDGMIRCYSANLKESRLVDIRSIKDPRTIPQCPRPPKSAAQLQIPQPQAQTRRSGNTANSEADEEEPEPKEKAADYSKLLQKVEKDLGWYGKYDKYSDAREQTAGMNVASQIETTLEKLRGHMDKHRSFGNRVHILTIMREMLMAVLQTEGSRVGSEVRNSAYQYDDNLIWAVEKLTMAQRRKLKTLDGGAWVREMQKLIDEAKSYCIFERLPTVLSLIDPDASDDTAAEPDDDVEV</sequence>
<evidence type="ECO:0000313" key="2">
    <source>
        <dbReference type="Proteomes" id="UP001497700"/>
    </source>
</evidence>
<evidence type="ECO:0000313" key="1">
    <source>
        <dbReference type="EMBL" id="KAI4866836.1"/>
    </source>
</evidence>